<evidence type="ECO:0000313" key="1">
    <source>
        <dbReference type="EMBL" id="KAL5103975.1"/>
    </source>
</evidence>
<sequence length="113" mass="12838">MDLHRNCASQSIPRWCPALPPSPQVPHYKVSKEPRRLLWTGCSTHHPSLLPRCLNEKLPPHPTTKMALFPSFSHLLGWSGHEPSTFLNSKKLGSRECKTRALFFSPFRLQALA</sequence>
<gene>
    <name evidence="1" type="ORF">TcWFU_007901</name>
</gene>
<keyword evidence="2" id="KW-1185">Reference proteome</keyword>
<comment type="caution">
    <text evidence="1">The sequence shown here is derived from an EMBL/GenBank/DDBJ whole genome shotgun (WGS) entry which is preliminary data.</text>
</comment>
<organism evidence="1 2">
    <name type="scientific">Taenia crassiceps</name>
    <dbReference type="NCBI Taxonomy" id="6207"/>
    <lineage>
        <taxon>Eukaryota</taxon>
        <taxon>Metazoa</taxon>
        <taxon>Spiralia</taxon>
        <taxon>Lophotrochozoa</taxon>
        <taxon>Platyhelminthes</taxon>
        <taxon>Cestoda</taxon>
        <taxon>Eucestoda</taxon>
        <taxon>Cyclophyllidea</taxon>
        <taxon>Taeniidae</taxon>
        <taxon>Taenia</taxon>
    </lineage>
</organism>
<dbReference type="Proteomes" id="UP001651158">
    <property type="component" value="Unassembled WGS sequence"/>
</dbReference>
<name>A0ABR4Q3M8_9CEST</name>
<proteinExistence type="predicted"/>
<evidence type="ECO:0000313" key="2">
    <source>
        <dbReference type="Proteomes" id="UP001651158"/>
    </source>
</evidence>
<protein>
    <submittedName>
        <fullName evidence="1">Uncharacterized protein</fullName>
    </submittedName>
</protein>
<accession>A0ABR4Q3M8</accession>
<reference evidence="1 2" key="1">
    <citation type="journal article" date="2022" name="Front. Cell. Infect. Microbiol.">
        <title>The Genomes of Two Strains of Taenia crassiceps the Animal Model for the Study of Human Cysticercosis.</title>
        <authorList>
            <person name="Bobes R.J."/>
            <person name="Estrada K."/>
            <person name="Rios-Valencia D.G."/>
            <person name="Calderon-Gallegos A."/>
            <person name="de la Torre P."/>
            <person name="Carrero J.C."/>
            <person name="Sanchez-Flores A."/>
            <person name="Laclette J.P."/>
        </authorList>
    </citation>
    <scope>NUCLEOTIDE SEQUENCE [LARGE SCALE GENOMIC DNA]</scope>
    <source>
        <strain evidence="1">WFUcys</strain>
    </source>
</reference>
<dbReference type="EMBL" id="JAKROA010000015">
    <property type="protein sequence ID" value="KAL5103975.1"/>
    <property type="molecule type" value="Genomic_DNA"/>
</dbReference>